<evidence type="ECO:0000313" key="9">
    <source>
        <dbReference type="EMBL" id="EGI68334.1"/>
    </source>
</evidence>
<dbReference type="Gene3D" id="3.30.160.60">
    <property type="entry name" value="Classic Zinc Finger"/>
    <property type="match status" value="1"/>
</dbReference>
<sequence length="627" mass="72409">MSQQSMQAQNCDNTRKKMNIEVGLSSMKSFKTIFMEDANISEEKTIANQASLHNVQLLRNLPNILRSNNTKTSRNYKLLNKTDTSTSSAEDGNSSWELNTSSSIDLDMEANYNKITLPKSHHQRKQVHNPLDVQYDIPDCNNNKNKNLLQEISQLNTLNVSPSCQKNTPTKKKNVKYNNKQKKSSFNKNLKKKTARKSSRKTQVSRKKPVMLTTIPDMNMKNAMQDVNNFLKNDILPQQQLSVYNPNFSNINVNDLNDVATEPVEPSNIFYCNNEIYKFEKECDINLNDVISGKSTEINATQPKTIQKDITSYEFPITENNLQRKTIDSYIGSNFLCGSKILYSCSCANCMSHDKDIIFYEDPVSTSTSNDDMEAELFACDLHTNIYDFYINNYFHIFGNLMDFEKNFYEEFDENISTKENACSTTELIESSTNMSSINQNESQNLQPSHIDRKDICVESCPAAFVTYPNEITMENSKTFDEINIPNYLNLDSFSMKENKIISQDEILIQNAVSSNAPVSNSTYLPQIPENNRDLYVMQCAQCGKLFSKKHQLWKHFSHCYFYKENFPCHICNKMYRHKSSLAQHLRLVHNVSHGLHEKLEKNYICKKCSKSYVRFRAFQRHMLLHD</sequence>
<proteinExistence type="predicted"/>
<reference evidence="9" key="1">
    <citation type="submission" date="2011-02" db="EMBL/GenBank/DDBJ databases">
        <title>The genome of the leaf-cutting ant Acromyrmex echinatior suggests key adaptations to social evolution and fungus farming.</title>
        <authorList>
            <person name="Nygaard S."/>
            <person name="Zhang G."/>
        </authorList>
    </citation>
    <scope>NUCLEOTIDE SEQUENCE</scope>
</reference>
<evidence type="ECO:0000256" key="4">
    <source>
        <dbReference type="ARBA" id="ARBA00022833"/>
    </source>
</evidence>
<dbReference type="Proteomes" id="UP000007755">
    <property type="component" value="Unassembled WGS sequence"/>
</dbReference>
<dbReference type="GO" id="GO:0008270">
    <property type="term" value="F:zinc ion binding"/>
    <property type="evidence" value="ECO:0007669"/>
    <property type="project" value="UniProtKB-KW"/>
</dbReference>
<feature type="domain" description="C2H2-type" evidence="7">
    <location>
        <begin position="538"/>
        <end position="568"/>
    </location>
</feature>
<gene>
    <name evidence="9" type="ORF">G5I_02976</name>
</gene>
<dbReference type="GO" id="GO:0005634">
    <property type="term" value="C:nucleus"/>
    <property type="evidence" value="ECO:0007669"/>
    <property type="project" value="TreeGrafter"/>
</dbReference>
<keyword evidence="10" id="KW-1185">Reference proteome</keyword>
<evidence type="ECO:0000256" key="2">
    <source>
        <dbReference type="ARBA" id="ARBA00022737"/>
    </source>
</evidence>
<dbReference type="eggNOG" id="KOG1721">
    <property type="taxonomic scope" value="Eukaryota"/>
</dbReference>
<keyword evidence="1" id="KW-0479">Metal-binding</keyword>
<accession>F4WBQ6</accession>
<organism evidence="10">
    <name type="scientific">Acromyrmex echinatior</name>
    <name type="common">Panamanian leafcutter ant</name>
    <name type="synonym">Acromyrmex octospinosus echinatior</name>
    <dbReference type="NCBI Taxonomy" id="103372"/>
    <lineage>
        <taxon>Eukaryota</taxon>
        <taxon>Metazoa</taxon>
        <taxon>Ecdysozoa</taxon>
        <taxon>Arthropoda</taxon>
        <taxon>Hexapoda</taxon>
        <taxon>Insecta</taxon>
        <taxon>Pterygota</taxon>
        <taxon>Neoptera</taxon>
        <taxon>Endopterygota</taxon>
        <taxon>Hymenoptera</taxon>
        <taxon>Apocrita</taxon>
        <taxon>Aculeata</taxon>
        <taxon>Formicoidea</taxon>
        <taxon>Formicidae</taxon>
        <taxon>Myrmicinae</taxon>
        <taxon>Acromyrmex</taxon>
    </lineage>
</organism>
<feature type="domain" description="BED-type" evidence="8">
    <location>
        <begin position="548"/>
        <end position="604"/>
    </location>
</feature>
<feature type="region of interest" description="Disordered" evidence="6">
    <location>
        <begin position="160"/>
        <end position="207"/>
    </location>
</feature>
<evidence type="ECO:0000259" key="8">
    <source>
        <dbReference type="PROSITE" id="PS50808"/>
    </source>
</evidence>
<dbReference type="InterPro" id="IPR013087">
    <property type="entry name" value="Znf_C2H2_type"/>
</dbReference>
<dbReference type="GO" id="GO:0000981">
    <property type="term" value="F:DNA-binding transcription factor activity, RNA polymerase II-specific"/>
    <property type="evidence" value="ECO:0007669"/>
    <property type="project" value="TreeGrafter"/>
</dbReference>
<dbReference type="InterPro" id="IPR003656">
    <property type="entry name" value="Znf_BED"/>
</dbReference>
<protein>
    <submittedName>
        <fullName evidence="9">Zinc finger protein 37</fullName>
    </submittedName>
</protein>
<dbReference type="GO" id="GO:0043565">
    <property type="term" value="F:sequence-specific DNA binding"/>
    <property type="evidence" value="ECO:0007669"/>
    <property type="project" value="TreeGrafter"/>
</dbReference>
<name>F4WBQ6_ACREC</name>
<dbReference type="AlphaFoldDB" id="F4WBQ6"/>
<keyword evidence="4" id="KW-0862">Zinc</keyword>
<evidence type="ECO:0000256" key="1">
    <source>
        <dbReference type="ARBA" id="ARBA00022723"/>
    </source>
</evidence>
<evidence type="ECO:0000256" key="3">
    <source>
        <dbReference type="ARBA" id="ARBA00022771"/>
    </source>
</evidence>
<feature type="domain" description="C2H2-type" evidence="7">
    <location>
        <begin position="567"/>
        <end position="595"/>
    </location>
</feature>
<evidence type="ECO:0000256" key="5">
    <source>
        <dbReference type="PROSITE-ProRule" id="PRU00042"/>
    </source>
</evidence>
<feature type="domain" description="C2H2-type" evidence="7">
    <location>
        <begin position="604"/>
        <end position="627"/>
    </location>
</feature>
<dbReference type="PANTHER" id="PTHR24408">
    <property type="entry name" value="ZINC FINGER PROTEIN"/>
    <property type="match status" value="1"/>
</dbReference>
<dbReference type="InParanoid" id="F4WBQ6"/>
<dbReference type="PANTHER" id="PTHR24408:SF58">
    <property type="entry name" value="TRANSCRIPTION FACTOR (TFIIIA), PUTATIVE (AFU_ORTHOLOGUE AFUA_1G05150)-RELATED"/>
    <property type="match status" value="1"/>
</dbReference>
<evidence type="ECO:0000259" key="7">
    <source>
        <dbReference type="PROSITE" id="PS50157"/>
    </source>
</evidence>
<dbReference type="PROSITE" id="PS50808">
    <property type="entry name" value="ZF_BED"/>
    <property type="match status" value="1"/>
</dbReference>
<dbReference type="EMBL" id="GL888066">
    <property type="protein sequence ID" value="EGI68334.1"/>
    <property type="molecule type" value="Genomic_DNA"/>
</dbReference>
<dbReference type="SMART" id="SM00355">
    <property type="entry name" value="ZnF_C2H2"/>
    <property type="match status" value="3"/>
</dbReference>
<keyword evidence="2" id="KW-0677">Repeat</keyword>
<evidence type="ECO:0000313" key="10">
    <source>
        <dbReference type="Proteomes" id="UP000007755"/>
    </source>
</evidence>
<dbReference type="SUPFAM" id="SSF57667">
    <property type="entry name" value="beta-beta-alpha zinc fingers"/>
    <property type="match status" value="1"/>
</dbReference>
<dbReference type="PROSITE" id="PS50157">
    <property type="entry name" value="ZINC_FINGER_C2H2_2"/>
    <property type="match status" value="3"/>
</dbReference>
<dbReference type="OrthoDB" id="10039931at2759"/>
<feature type="compositionally biased region" description="Basic residues" evidence="6">
    <location>
        <begin position="169"/>
        <end position="207"/>
    </location>
</feature>
<evidence type="ECO:0000256" key="6">
    <source>
        <dbReference type="SAM" id="MobiDB-lite"/>
    </source>
</evidence>
<dbReference type="Pfam" id="PF00096">
    <property type="entry name" value="zf-C2H2"/>
    <property type="match status" value="2"/>
</dbReference>
<dbReference type="InterPro" id="IPR036236">
    <property type="entry name" value="Znf_C2H2_sf"/>
</dbReference>
<keyword evidence="3 5" id="KW-0863">Zinc-finger</keyword>
<dbReference type="PROSITE" id="PS00028">
    <property type="entry name" value="ZINC_FINGER_C2H2_1"/>
    <property type="match status" value="2"/>
</dbReference>